<feature type="compositionally biased region" description="Low complexity" evidence="1">
    <location>
        <begin position="171"/>
        <end position="182"/>
    </location>
</feature>
<evidence type="ECO:0000313" key="2">
    <source>
        <dbReference type="EMBL" id="KAF2872265.1"/>
    </source>
</evidence>
<dbReference type="Proteomes" id="UP000481861">
    <property type="component" value="Unassembled WGS sequence"/>
</dbReference>
<dbReference type="EMBL" id="JAADJZ010000009">
    <property type="protein sequence ID" value="KAF2872265.1"/>
    <property type="molecule type" value="Genomic_DNA"/>
</dbReference>
<feature type="region of interest" description="Disordered" evidence="1">
    <location>
        <begin position="139"/>
        <end position="187"/>
    </location>
</feature>
<comment type="caution">
    <text evidence="2">The sequence shown here is derived from an EMBL/GenBank/DDBJ whole genome shotgun (WGS) entry which is preliminary data.</text>
</comment>
<protein>
    <submittedName>
        <fullName evidence="2">Uncharacterized protein</fullName>
    </submittedName>
</protein>
<name>A0A7C8MPY3_9PLEO</name>
<organism evidence="2 3">
    <name type="scientific">Massariosphaeria phaeospora</name>
    <dbReference type="NCBI Taxonomy" id="100035"/>
    <lineage>
        <taxon>Eukaryota</taxon>
        <taxon>Fungi</taxon>
        <taxon>Dikarya</taxon>
        <taxon>Ascomycota</taxon>
        <taxon>Pezizomycotina</taxon>
        <taxon>Dothideomycetes</taxon>
        <taxon>Pleosporomycetidae</taxon>
        <taxon>Pleosporales</taxon>
        <taxon>Pleosporales incertae sedis</taxon>
        <taxon>Massariosphaeria</taxon>
    </lineage>
</organism>
<accession>A0A7C8MPY3</accession>
<evidence type="ECO:0000256" key="1">
    <source>
        <dbReference type="SAM" id="MobiDB-lite"/>
    </source>
</evidence>
<feature type="compositionally biased region" description="Acidic residues" evidence="1">
    <location>
        <begin position="144"/>
        <end position="161"/>
    </location>
</feature>
<proteinExistence type="predicted"/>
<evidence type="ECO:0000313" key="3">
    <source>
        <dbReference type="Proteomes" id="UP000481861"/>
    </source>
</evidence>
<keyword evidence="3" id="KW-1185">Reference proteome</keyword>
<gene>
    <name evidence="2" type="ORF">BDV95DRAFT_605895</name>
</gene>
<sequence length="241" mass="27173">MRSCHPQWWSRSYAAQEPNYNVPNAATRLTFRNGALRCEFHPPRQTQCLRPAPFDVNGRQLCFRHCYPKEHDNWWTRAQALAEPGYQDWGAPTLRHFTFRQYSRRCEVRIQAGHQCWRPAYFLDRNGVQFCGIVPGHLPRDEGSVDDDGSVDDEGSVDNDDDPNHGGGVGSPKSPGPSSDVSFFGLDAEQRAVEPESACSQRTGIFPGPPEQYCVVLDAEQRPQPTVDHPPEQHGIFVVAK</sequence>
<reference evidence="2 3" key="1">
    <citation type="submission" date="2020-01" db="EMBL/GenBank/DDBJ databases">
        <authorList>
            <consortium name="DOE Joint Genome Institute"/>
            <person name="Haridas S."/>
            <person name="Albert R."/>
            <person name="Binder M."/>
            <person name="Bloem J."/>
            <person name="Labutti K."/>
            <person name="Salamov A."/>
            <person name="Andreopoulos B."/>
            <person name="Baker S.E."/>
            <person name="Barry K."/>
            <person name="Bills G."/>
            <person name="Bluhm B.H."/>
            <person name="Cannon C."/>
            <person name="Castanera R."/>
            <person name="Culley D.E."/>
            <person name="Daum C."/>
            <person name="Ezra D."/>
            <person name="Gonzalez J.B."/>
            <person name="Henrissat B."/>
            <person name="Kuo A."/>
            <person name="Liang C."/>
            <person name="Lipzen A."/>
            <person name="Lutzoni F."/>
            <person name="Magnuson J."/>
            <person name="Mondo S."/>
            <person name="Nolan M."/>
            <person name="Ohm R."/>
            <person name="Pangilinan J."/>
            <person name="Park H.-J.H."/>
            <person name="Ramirez L."/>
            <person name="Alfaro M."/>
            <person name="Sun H."/>
            <person name="Tritt A."/>
            <person name="Yoshinaga Y."/>
            <person name="Zwiers L.-H.L."/>
            <person name="Turgeon B.G."/>
            <person name="Goodwin S.B."/>
            <person name="Spatafora J.W."/>
            <person name="Crous P.W."/>
            <person name="Grigoriev I.V."/>
        </authorList>
    </citation>
    <scope>NUCLEOTIDE SEQUENCE [LARGE SCALE GENOMIC DNA]</scope>
    <source>
        <strain evidence="2 3">CBS 611.86</strain>
    </source>
</reference>
<dbReference type="AlphaFoldDB" id="A0A7C8MPY3"/>